<dbReference type="SUPFAM" id="SSF53474">
    <property type="entry name" value="alpha/beta-Hydrolases"/>
    <property type="match status" value="1"/>
</dbReference>
<dbReference type="InterPro" id="IPR049492">
    <property type="entry name" value="BD-FAE-like_dom"/>
</dbReference>
<evidence type="ECO:0000256" key="1">
    <source>
        <dbReference type="ARBA" id="ARBA00022801"/>
    </source>
</evidence>
<sequence length="271" mass="29640">MIDYEAEYNNRAMVPEHPDIIAGWERDAAAYRESSPCELDRAYGLGPRLFYDLFHPTAGTEARTIALFLHGGYWQSLDRKHFSHMARGLNAHGYAVCVASYDLCPDVRIGDIVGEIRDLATYLWETYRKPVVTCGHSAGGHLTAALLATDWRARRLPPAIASAGMAISGLFDLLPLIGTSVNTALKMDQKEAIANSPIAMGIPYGTKLIATVGSEESAEYKRQSRVIVDFWSRGGIEASLHEEVGANHFTVIAPLADPESSLVHDLAQLGK</sequence>
<keyword evidence="1" id="KW-0378">Hydrolase</keyword>
<feature type="domain" description="BD-FAE-like" evidence="2">
    <location>
        <begin position="52"/>
        <end position="151"/>
    </location>
</feature>
<evidence type="ECO:0000313" key="3">
    <source>
        <dbReference type="EMBL" id="PTW57621.1"/>
    </source>
</evidence>
<protein>
    <submittedName>
        <fullName evidence="3">Arylformamidase</fullName>
    </submittedName>
</protein>
<keyword evidence="4" id="KW-1185">Reference proteome</keyword>
<dbReference type="GO" id="GO:0016787">
    <property type="term" value="F:hydrolase activity"/>
    <property type="evidence" value="ECO:0007669"/>
    <property type="project" value="UniProtKB-KW"/>
</dbReference>
<dbReference type="Gene3D" id="3.40.50.1820">
    <property type="entry name" value="alpha/beta hydrolase"/>
    <property type="match status" value="1"/>
</dbReference>
<organism evidence="3 4">
    <name type="scientific">Breoghania corrubedonensis</name>
    <dbReference type="NCBI Taxonomy" id="665038"/>
    <lineage>
        <taxon>Bacteria</taxon>
        <taxon>Pseudomonadati</taxon>
        <taxon>Pseudomonadota</taxon>
        <taxon>Alphaproteobacteria</taxon>
        <taxon>Hyphomicrobiales</taxon>
        <taxon>Stappiaceae</taxon>
        <taxon>Breoghania</taxon>
    </lineage>
</organism>
<dbReference type="InterPro" id="IPR029058">
    <property type="entry name" value="AB_hydrolase_fold"/>
</dbReference>
<accession>A0A2T5V1I0</accession>
<evidence type="ECO:0000313" key="4">
    <source>
        <dbReference type="Proteomes" id="UP000244081"/>
    </source>
</evidence>
<reference evidence="3 4" key="1">
    <citation type="submission" date="2018-04" db="EMBL/GenBank/DDBJ databases">
        <title>Genomic Encyclopedia of Archaeal and Bacterial Type Strains, Phase II (KMG-II): from individual species to whole genera.</title>
        <authorList>
            <person name="Goeker M."/>
        </authorList>
    </citation>
    <scope>NUCLEOTIDE SEQUENCE [LARGE SCALE GENOMIC DNA]</scope>
    <source>
        <strain evidence="3 4">DSM 23382</strain>
    </source>
</reference>
<dbReference type="Pfam" id="PF20434">
    <property type="entry name" value="BD-FAE"/>
    <property type="match status" value="1"/>
</dbReference>
<comment type="caution">
    <text evidence="3">The sequence shown here is derived from an EMBL/GenBank/DDBJ whole genome shotgun (WGS) entry which is preliminary data.</text>
</comment>
<name>A0A2T5V1I0_9HYPH</name>
<dbReference type="PANTHER" id="PTHR48081">
    <property type="entry name" value="AB HYDROLASE SUPERFAMILY PROTEIN C4A8.06C"/>
    <property type="match status" value="1"/>
</dbReference>
<proteinExistence type="predicted"/>
<gene>
    <name evidence="3" type="ORF">C8N35_110100</name>
</gene>
<dbReference type="OrthoDB" id="9771666at2"/>
<dbReference type="Proteomes" id="UP000244081">
    <property type="component" value="Unassembled WGS sequence"/>
</dbReference>
<dbReference type="InterPro" id="IPR050300">
    <property type="entry name" value="GDXG_lipolytic_enzyme"/>
</dbReference>
<dbReference type="RefSeq" id="WP_107991499.1">
    <property type="nucleotide sequence ID" value="NZ_QAYG01000010.1"/>
</dbReference>
<evidence type="ECO:0000259" key="2">
    <source>
        <dbReference type="Pfam" id="PF20434"/>
    </source>
</evidence>
<dbReference type="AlphaFoldDB" id="A0A2T5V1I0"/>
<dbReference type="PANTHER" id="PTHR48081:SF33">
    <property type="entry name" value="KYNURENINE FORMAMIDASE"/>
    <property type="match status" value="1"/>
</dbReference>
<dbReference type="EMBL" id="QAYG01000010">
    <property type="protein sequence ID" value="PTW57621.1"/>
    <property type="molecule type" value="Genomic_DNA"/>
</dbReference>